<dbReference type="EMBL" id="UINC01187197">
    <property type="protein sequence ID" value="SVD99792.1"/>
    <property type="molecule type" value="Genomic_DNA"/>
</dbReference>
<feature type="non-terminal residue" evidence="1">
    <location>
        <position position="255"/>
    </location>
</feature>
<name>A0A382ZWC3_9ZZZZ</name>
<feature type="non-terminal residue" evidence="1">
    <location>
        <position position="1"/>
    </location>
</feature>
<gene>
    <name evidence="1" type="ORF">METZ01_LOCUS452646</name>
</gene>
<organism evidence="1">
    <name type="scientific">marine metagenome</name>
    <dbReference type="NCBI Taxonomy" id="408172"/>
    <lineage>
        <taxon>unclassified sequences</taxon>
        <taxon>metagenomes</taxon>
        <taxon>ecological metagenomes</taxon>
    </lineage>
</organism>
<dbReference type="AlphaFoldDB" id="A0A382ZWC3"/>
<accession>A0A382ZWC3</accession>
<sequence length="255" mass="28697">GPDVDSISLENYREILVREEKQRLFDLADQFDLLVGDAQKDENFGFWRGYLRDKVDLHRRHPEYMASLELERALALAEALKFTVDLVSLSPVDQASRLRRELPKQPILINFLPALENETLLLIFADSAPLPEGPTLQATASFVDRLNRFGRVVDRVITAGRRNRLQGAAELVGFLEDTGYAPEEDIKLFFELFGDSHRGTATGILRISDKDFFRRSIEVAPFHLRSLLTADELLPKLGIVPSAGLEELALGIAIL</sequence>
<protein>
    <submittedName>
        <fullName evidence="1">Uncharacterized protein</fullName>
    </submittedName>
</protein>
<reference evidence="1" key="1">
    <citation type="submission" date="2018-05" db="EMBL/GenBank/DDBJ databases">
        <authorList>
            <person name="Lanie J.A."/>
            <person name="Ng W.-L."/>
            <person name="Kazmierczak K.M."/>
            <person name="Andrzejewski T.M."/>
            <person name="Davidsen T.M."/>
            <person name="Wayne K.J."/>
            <person name="Tettelin H."/>
            <person name="Glass J.I."/>
            <person name="Rusch D."/>
            <person name="Podicherti R."/>
            <person name="Tsui H.-C.T."/>
            <person name="Winkler M.E."/>
        </authorList>
    </citation>
    <scope>NUCLEOTIDE SEQUENCE</scope>
</reference>
<proteinExistence type="predicted"/>
<evidence type="ECO:0000313" key="1">
    <source>
        <dbReference type="EMBL" id="SVD99792.1"/>
    </source>
</evidence>